<keyword evidence="8" id="KW-1185">Reference proteome</keyword>
<feature type="region of interest" description="Disordered" evidence="5">
    <location>
        <begin position="338"/>
        <end position="378"/>
    </location>
</feature>
<dbReference type="SMART" id="SM00558">
    <property type="entry name" value="JmjC"/>
    <property type="match status" value="1"/>
</dbReference>
<evidence type="ECO:0000313" key="7">
    <source>
        <dbReference type="EMBL" id="KAF9624003.1"/>
    </source>
</evidence>
<sequence>MGGEEGAITALGLPPKELQCVRNDGKSGGAEGGNLKTMHTVNNTPTLAVVVVERDVDLEEEEVFRPFRVKKRRRNICNVGKGSKKIIGTETMKKEKEKKSNNVVKEKQDVDLEEEEEEEVFRPFRVKKRRRNICNVGKGSKKIIGTETMKKEKEKKSNNVVKEKQDVDLEEEEEEEEVFRVKKRRRNICNVGKGSKKIIGTETMKKEKEKKSNNVVKEKQDVDLEEEEEEEVFWVKKRRRNICNVDGEEPLFSPKFDSLLKLIQIEVEKRDLHGANAVDIDSLTRVSSKKKLRGSKGRVAKCTDESEKSDTENDLAGSKTNDEKVVKRDQELVEKVEQIEEEKSDLGRGRRSTRFKNSLKEPTPSGGVTRKKPTTKEDYGDSTMCHQCQRNDKGPVVRCTKCKTKRYCHSCLKWALFDGQVATDQSKTAKRVLSESLCFLWLCFLFTVIDCRYPHLSHTEVAESCPVCRGNCNCKQCLRTHGNYKEKHKSERKLNKDGEHNYSKYLVHLLLPVLKQIDQEQVMEKEVEAKIQGISLSELEVQQSDCSDDKRVYCNNCKTSICDFHRNCANCSYHLCLTCCVEIRNGCLRGGDYYHGLLQKENGRLVSRADCRISCLPKEIGGLPEEDPASSCTEPSPKTKVSTPSVWKVEENSRIRCPPKDIGGCGSSFLELKCIFPQNGVSEMKMKAEEIALRHKPLSDDGTATECCTCFNMIDEIDLANKMLRKAAFREDSNDNYLYCPSANDTQHRELNHFQKHWIKGEPVIVHDVLDFTSGLSWDPMVICRAMREKTNSRVINQKKKNKVIERSSYLEFTAIDCLDWCEGQIKINDFFKGYSEGRAHGNLWPRMLKIKDWPPSGLFEERLARHAVEFIGALPFQDYTNPKDGYFNLAVKLPRKSLKPDLGPKTYIAYGIAEELGRGDSVTKLHYDMSDVVNILTHTTEVNLTANQLDRIEELRKCNREQDQRERMVLEECVSPSEKCPTGAVRAEASIISFHKEVFQSQGSTSENEFSSLKDHQDVGEGVKSMTASYSGSKAHVPQTAEGGAVWDIFRRQDVPKLKDYLTRHSREFRHTYCSPVEQVFHPIHDQTFYLTSGHKRNLKEEYGIEPWTFVQKLGEAVFIPSGCPHQVRNLKSCIKVAINFVSPENVNECINLAQEFRKLPQNHMAKQDTLEVKKMILHTISEVVDKLDQLTKDMIG</sequence>
<proteinExistence type="inferred from homology"/>
<gene>
    <name evidence="7" type="ORF">IFM89_007701</name>
</gene>
<dbReference type="InterPro" id="IPR003347">
    <property type="entry name" value="JmjC_dom"/>
</dbReference>
<evidence type="ECO:0000256" key="2">
    <source>
        <dbReference type="ARBA" id="ARBA00006801"/>
    </source>
</evidence>
<dbReference type="Gene3D" id="2.60.120.650">
    <property type="entry name" value="Cupin"/>
    <property type="match status" value="1"/>
</dbReference>
<dbReference type="AlphaFoldDB" id="A0A835IVJ5"/>
<feature type="compositionally biased region" description="Basic residues" evidence="5">
    <location>
        <begin position="287"/>
        <end position="299"/>
    </location>
</feature>
<dbReference type="PANTHER" id="PTHR12549">
    <property type="entry name" value="JMJC DOMAIN-CONTAINING HISTONE DEMETHYLATION PROTEIN"/>
    <property type="match status" value="1"/>
</dbReference>
<dbReference type="PROSITE" id="PS51184">
    <property type="entry name" value="JMJC"/>
    <property type="match status" value="1"/>
</dbReference>
<evidence type="ECO:0000256" key="4">
    <source>
        <dbReference type="ARBA" id="ARBA00023242"/>
    </source>
</evidence>
<comment type="caution">
    <text evidence="7">The sequence shown here is derived from an EMBL/GenBank/DDBJ whole genome shotgun (WGS) entry which is preliminary data.</text>
</comment>
<dbReference type="InterPro" id="IPR045109">
    <property type="entry name" value="LSDs-like"/>
</dbReference>
<dbReference type="GO" id="GO:0031490">
    <property type="term" value="F:chromatin DNA binding"/>
    <property type="evidence" value="ECO:0007669"/>
    <property type="project" value="TreeGrafter"/>
</dbReference>
<dbReference type="Pfam" id="PF02373">
    <property type="entry name" value="JmjC"/>
    <property type="match status" value="1"/>
</dbReference>
<evidence type="ECO:0000256" key="5">
    <source>
        <dbReference type="SAM" id="MobiDB-lite"/>
    </source>
</evidence>
<name>A0A835IVJ5_9MAGN</name>
<dbReference type="GO" id="GO:0006357">
    <property type="term" value="P:regulation of transcription by RNA polymerase II"/>
    <property type="evidence" value="ECO:0007669"/>
    <property type="project" value="TreeGrafter"/>
</dbReference>
<dbReference type="Proteomes" id="UP000631114">
    <property type="component" value="Unassembled WGS sequence"/>
</dbReference>
<evidence type="ECO:0000256" key="3">
    <source>
        <dbReference type="ARBA" id="ARBA00022723"/>
    </source>
</evidence>
<evidence type="ECO:0000313" key="8">
    <source>
        <dbReference type="Proteomes" id="UP000631114"/>
    </source>
</evidence>
<evidence type="ECO:0000256" key="1">
    <source>
        <dbReference type="ARBA" id="ARBA00004123"/>
    </source>
</evidence>
<dbReference type="OrthoDB" id="1667110at2759"/>
<protein>
    <recommendedName>
        <fullName evidence="6">JmjC domain-containing protein</fullName>
    </recommendedName>
</protein>
<feature type="region of interest" description="Disordered" evidence="5">
    <location>
        <begin position="285"/>
        <end position="323"/>
    </location>
</feature>
<accession>A0A835IVJ5</accession>
<dbReference type="EMBL" id="JADFTS010000001">
    <property type="protein sequence ID" value="KAF9624003.1"/>
    <property type="molecule type" value="Genomic_DNA"/>
</dbReference>
<evidence type="ECO:0000259" key="6">
    <source>
        <dbReference type="PROSITE" id="PS51184"/>
    </source>
</evidence>
<dbReference type="GO" id="GO:0000118">
    <property type="term" value="C:histone deacetylase complex"/>
    <property type="evidence" value="ECO:0007669"/>
    <property type="project" value="TreeGrafter"/>
</dbReference>
<reference evidence="7 8" key="1">
    <citation type="submission" date="2020-10" db="EMBL/GenBank/DDBJ databases">
        <title>The Coptis chinensis genome and diversification of protoberbering-type alkaloids.</title>
        <authorList>
            <person name="Wang B."/>
            <person name="Shu S."/>
            <person name="Song C."/>
            <person name="Liu Y."/>
        </authorList>
    </citation>
    <scope>NUCLEOTIDE SEQUENCE [LARGE SCALE GENOMIC DNA]</scope>
    <source>
        <strain evidence="7">HL-2020</strain>
        <tissue evidence="7">Leaf</tissue>
    </source>
</reference>
<dbReference type="GO" id="GO:0046872">
    <property type="term" value="F:metal ion binding"/>
    <property type="evidence" value="ECO:0007669"/>
    <property type="project" value="UniProtKB-KW"/>
</dbReference>
<dbReference type="GO" id="GO:0000785">
    <property type="term" value="C:chromatin"/>
    <property type="evidence" value="ECO:0007669"/>
    <property type="project" value="TreeGrafter"/>
</dbReference>
<feature type="domain" description="JmjC" evidence="6">
    <location>
        <begin position="883"/>
        <end position="1159"/>
    </location>
</feature>
<organism evidence="7 8">
    <name type="scientific">Coptis chinensis</name>
    <dbReference type="NCBI Taxonomy" id="261450"/>
    <lineage>
        <taxon>Eukaryota</taxon>
        <taxon>Viridiplantae</taxon>
        <taxon>Streptophyta</taxon>
        <taxon>Embryophyta</taxon>
        <taxon>Tracheophyta</taxon>
        <taxon>Spermatophyta</taxon>
        <taxon>Magnoliopsida</taxon>
        <taxon>Ranunculales</taxon>
        <taxon>Ranunculaceae</taxon>
        <taxon>Coptidoideae</taxon>
        <taxon>Coptis</taxon>
    </lineage>
</organism>
<dbReference type="CDD" id="cd02208">
    <property type="entry name" value="cupin_RmlC-like"/>
    <property type="match status" value="1"/>
</dbReference>
<comment type="subcellular location">
    <subcellularLocation>
        <location evidence="1">Nucleus</location>
    </subcellularLocation>
</comment>
<dbReference type="GO" id="GO:0032454">
    <property type="term" value="F:histone H3K9 demethylase activity"/>
    <property type="evidence" value="ECO:0007669"/>
    <property type="project" value="InterPro"/>
</dbReference>
<dbReference type="GO" id="GO:0003712">
    <property type="term" value="F:transcription coregulator activity"/>
    <property type="evidence" value="ECO:0007669"/>
    <property type="project" value="TreeGrafter"/>
</dbReference>
<comment type="similarity">
    <text evidence="2">Belongs to the JARID1 histone demethylase family.</text>
</comment>
<feature type="compositionally biased region" description="Basic and acidic residues" evidence="5">
    <location>
        <begin position="301"/>
        <end position="311"/>
    </location>
</feature>
<dbReference type="PANTHER" id="PTHR12549:SF11">
    <property type="entry name" value="LYSINE-SPECIFIC DEMETHYLASE JMJ25"/>
    <property type="match status" value="1"/>
</dbReference>
<keyword evidence="4" id="KW-0539">Nucleus</keyword>
<keyword evidence="3" id="KW-0479">Metal-binding</keyword>
<dbReference type="SUPFAM" id="SSF51197">
    <property type="entry name" value="Clavaminate synthase-like"/>
    <property type="match status" value="1"/>
</dbReference>